<dbReference type="OMA" id="DQEAYQV"/>
<keyword evidence="3" id="KW-1185">Reference proteome</keyword>
<reference evidence="2 3" key="1">
    <citation type="journal article" date="2013" name="Front. Plant Sci.">
        <title>The Reference Genome of the Halophytic Plant Eutrema salsugineum.</title>
        <authorList>
            <person name="Yang R."/>
            <person name="Jarvis D.E."/>
            <person name="Chen H."/>
            <person name="Beilstein M.A."/>
            <person name="Grimwood J."/>
            <person name="Jenkins J."/>
            <person name="Shu S."/>
            <person name="Prochnik S."/>
            <person name="Xin M."/>
            <person name="Ma C."/>
            <person name="Schmutz J."/>
            <person name="Wing R.A."/>
            <person name="Mitchell-Olds T."/>
            <person name="Schumaker K.S."/>
            <person name="Wang X."/>
        </authorList>
    </citation>
    <scope>NUCLEOTIDE SEQUENCE [LARGE SCALE GENOMIC DNA]</scope>
</reference>
<name>V4KJL2_EUTSA</name>
<sequence length="382" mass="42174">MGNCATKPKVLKDSDEDLIPVERETTAPTDHPKNPAEKRENNAPNAAEEAAAAARRSEKGKEILIEDDVEEHSKRQSLSHLFLEDKAVKNEVTDLTPTKPETNIKTGASSEVSKLDTSALMASNVKAPETFDVQTRNDLEVKIPEGTEVKTPDTPKAKEAEEKEVNFSENWDVKFPEELEAKKTSQVVKVAKESKLPQVSAPEFSEIKVTKESGVPDQVLEVKNATEISDIPAEIQVIKESNVPEVLEDKNTPEVSKVKTNQIKVAESELLKVSEVNSSEDLEIKVPKVFEVKTPETSNVKIESELKTDQEASNVKIAEETEVPKFVHAQEKIDKAEAQILDDIKVTEDKGIVMPKTGEGEKDLSFGKQVKESTTLSDLDNK</sequence>
<feature type="compositionally biased region" description="Low complexity" evidence="1">
    <location>
        <begin position="42"/>
        <end position="54"/>
    </location>
</feature>
<feature type="compositionally biased region" description="Basic and acidic residues" evidence="1">
    <location>
        <begin position="358"/>
        <end position="371"/>
    </location>
</feature>
<evidence type="ECO:0000256" key="1">
    <source>
        <dbReference type="SAM" id="MobiDB-lite"/>
    </source>
</evidence>
<feature type="compositionally biased region" description="Basic and acidic residues" evidence="1">
    <location>
        <begin position="55"/>
        <end position="64"/>
    </location>
</feature>
<feature type="compositionally biased region" description="Polar residues" evidence="1">
    <location>
        <begin position="372"/>
        <end position="382"/>
    </location>
</feature>
<proteinExistence type="predicted"/>
<evidence type="ECO:0000313" key="2">
    <source>
        <dbReference type="EMBL" id="ESQ31409.1"/>
    </source>
</evidence>
<accession>V4KJL2</accession>
<dbReference type="EMBL" id="KI517748">
    <property type="protein sequence ID" value="ESQ31409.1"/>
    <property type="molecule type" value="Genomic_DNA"/>
</dbReference>
<protein>
    <submittedName>
        <fullName evidence="2">Uncharacterized protein</fullName>
    </submittedName>
</protein>
<dbReference type="KEGG" id="eus:EUTSA_v10005693mg"/>
<dbReference type="Proteomes" id="UP000030689">
    <property type="component" value="Unassembled WGS sequence"/>
</dbReference>
<gene>
    <name evidence="2" type="ORF">EUTSA_v10005693mg</name>
</gene>
<dbReference type="Gramene" id="ESQ31409">
    <property type="protein sequence ID" value="ESQ31409"/>
    <property type="gene ID" value="EUTSA_v10005693mg"/>
</dbReference>
<feature type="region of interest" description="Disordered" evidence="1">
    <location>
        <begin position="145"/>
        <end position="166"/>
    </location>
</feature>
<dbReference type="AlphaFoldDB" id="V4KJL2"/>
<dbReference type="OrthoDB" id="1094651at2759"/>
<feature type="region of interest" description="Disordered" evidence="1">
    <location>
        <begin position="352"/>
        <end position="382"/>
    </location>
</feature>
<feature type="compositionally biased region" description="Basic and acidic residues" evidence="1">
    <location>
        <begin position="20"/>
        <end position="41"/>
    </location>
</feature>
<feature type="region of interest" description="Disordered" evidence="1">
    <location>
        <begin position="1"/>
        <end position="77"/>
    </location>
</feature>
<evidence type="ECO:0000313" key="3">
    <source>
        <dbReference type="Proteomes" id="UP000030689"/>
    </source>
</evidence>
<organism evidence="2 3">
    <name type="scientific">Eutrema salsugineum</name>
    <name type="common">Saltwater cress</name>
    <name type="synonym">Sisymbrium salsugineum</name>
    <dbReference type="NCBI Taxonomy" id="72664"/>
    <lineage>
        <taxon>Eukaryota</taxon>
        <taxon>Viridiplantae</taxon>
        <taxon>Streptophyta</taxon>
        <taxon>Embryophyta</taxon>
        <taxon>Tracheophyta</taxon>
        <taxon>Spermatophyta</taxon>
        <taxon>Magnoliopsida</taxon>
        <taxon>eudicotyledons</taxon>
        <taxon>Gunneridae</taxon>
        <taxon>Pentapetalae</taxon>
        <taxon>rosids</taxon>
        <taxon>malvids</taxon>
        <taxon>Brassicales</taxon>
        <taxon>Brassicaceae</taxon>
        <taxon>Eutremeae</taxon>
        <taxon>Eutrema</taxon>
    </lineage>
</organism>